<dbReference type="Proteomes" id="UP000308092">
    <property type="component" value="Unassembled WGS sequence"/>
</dbReference>
<comment type="caution">
    <text evidence="1">The sequence shown here is derived from an EMBL/GenBank/DDBJ whole genome shotgun (WGS) entry which is preliminary data.</text>
</comment>
<gene>
    <name evidence="1" type="ORF">EYZ11_011221</name>
</gene>
<dbReference type="EMBL" id="SOSA01000671">
    <property type="protein sequence ID" value="THC89338.1"/>
    <property type="molecule type" value="Genomic_DNA"/>
</dbReference>
<evidence type="ECO:0000313" key="2">
    <source>
        <dbReference type="Proteomes" id="UP000308092"/>
    </source>
</evidence>
<dbReference type="VEuPathDB" id="FungiDB:EYZ11_011221"/>
<reference evidence="1 2" key="1">
    <citation type="submission" date="2019-03" db="EMBL/GenBank/DDBJ databases">
        <title>The genome sequence of a newly discovered highly antifungal drug resistant Aspergillus species, Aspergillus tanneri NIH 1004.</title>
        <authorList>
            <person name="Mounaud S."/>
            <person name="Singh I."/>
            <person name="Joardar V."/>
            <person name="Pakala S."/>
            <person name="Pakala S."/>
            <person name="Venepally P."/>
            <person name="Hoover J."/>
            <person name="Nierman W."/>
            <person name="Chung J."/>
            <person name="Losada L."/>
        </authorList>
    </citation>
    <scope>NUCLEOTIDE SEQUENCE [LARGE SCALE GENOMIC DNA]</scope>
    <source>
        <strain evidence="1 2">NIH1004</strain>
    </source>
</reference>
<keyword evidence="2" id="KW-1185">Reference proteome</keyword>
<organism evidence="1 2">
    <name type="scientific">Aspergillus tanneri</name>
    <dbReference type="NCBI Taxonomy" id="1220188"/>
    <lineage>
        <taxon>Eukaryota</taxon>
        <taxon>Fungi</taxon>
        <taxon>Dikarya</taxon>
        <taxon>Ascomycota</taxon>
        <taxon>Pezizomycotina</taxon>
        <taxon>Eurotiomycetes</taxon>
        <taxon>Eurotiomycetidae</taxon>
        <taxon>Eurotiales</taxon>
        <taxon>Aspergillaceae</taxon>
        <taxon>Aspergillus</taxon>
        <taxon>Aspergillus subgen. Circumdati</taxon>
    </lineage>
</organism>
<evidence type="ECO:0000313" key="1">
    <source>
        <dbReference type="EMBL" id="THC89338.1"/>
    </source>
</evidence>
<proteinExistence type="predicted"/>
<sequence>MTLEALNGADRLRSADAAFHVEH</sequence>
<name>A0A4S3J5I3_9EURO</name>
<accession>A0A4S3J5I3</accession>
<dbReference type="AlphaFoldDB" id="A0A4S3J5I3"/>
<protein>
    <submittedName>
        <fullName evidence="1">Uncharacterized protein</fullName>
    </submittedName>
</protein>